<evidence type="ECO:0000313" key="26">
    <source>
        <dbReference type="EMBL" id="CAE0119081.1"/>
    </source>
</evidence>
<dbReference type="SMART" id="SM00100">
    <property type="entry name" value="cNMP"/>
    <property type="match status" value="3"/>
</dbReference>
<evidence type="ECO:0000256" key="8">
    <source>
        <dbReference type="ARBA" id="ARBA00022723"/>
    </source>
</evidence>
<feature type="region of interest" description="Disordered" evidence="21">
    <location>
        <begin position="1060"/>
        <end position="1087"/>
    </location>
</feature>
<evidence type="ECO:0000256" key="19">
    <source>
        <dbReference type="PROSITE-ProRule" id="PRU10141"/>
    </source>
</evidence>
<feature type="domain" description="AGC-kinase C-terminal" evidence="24">
    <location>
        <begin position="1040"/>
        <end position="1101"/>
    </location>
</feature>
<accession>A0A7S3F0D5</accession>
<keyword evidence="9 19" id="KW-0547">Nucleotide-binding</keyword>
<reference evidence="26" key="1">
    <citation type="submission" date="2021-01" db="EMBL/GenBank/DDBJ databases">
        <authorList>
            <person name="Corre E."/>
            <person name="Pelletier E."/>
            <person name="Niang G."/>
            <person name="Scheremetjew M."/>
            <person name="Finn R."/>
            <person name="Kale V."/>
            <person name="Holt S."/>
            <person name="Cochrane G."/>
            <person name="Meng A."/>
            <person name="Brown T."/>
            <person name="Cohen L."/>
        </authorList>
    </citation>
    <scope>NUCLEOTIDE SEQUENCE</scope>
    <source>
        <strain evidence="26">CCMP281</strain>
    </source>
</reference>
<comment type="catalytic activity">
    <reaction evidence="17">
        <text>L-threonyl-[protein] + ATP = O-phospho-L-threonyl-[protein] + ADP + H(+)</text>
        <dbReference type="Rhea" id="RHEA:46608"/>
        <dbReference type="Rhea" id="RHEA-COMP:11060"/>
        <dbReference type="Rhea" id="RHEA-COMP:11605"/>
        <dbReference type="ChEBI" id="CHEBI:15378"/>
        <dbReference type="ChEBI" id="CHEBI:30013"/>
        <dbReference type="ChEBI" id="CHEBI:30616"/>
        <dbReference type="ChEBI" id="CHEBI:61977"/>
        <dbReference type="ChEBI" id="CHEBI:456216"/>
        <dbReference type="EC" id="2.7.11.12"/>
    </reaction>
</comment>
<dbReference type="PROSITE" id="PS00107">
    <property type="entry name" value="PROTEIN_KINASE_ATP"/>
    <property type="match status" value="1"/>
</dbReference>
<dbReference type="SMART" id="SM00332">
    <property type="entry name" value="PP2Cc"/>
    <property type="match status" value="1"/>
</dbReference>
<dbReference type="PROSITE" id="PS51285">
    <property type="entry name" value="AGC_KINASE_CTER"/>
    <property type="match status" value="1"/>
</dbReference>
<evidence type="ECO:0000256" key="4">
    <source>
        <dbReference type="ARBA" id="ARBA00022490"/>
    </source>
</evidence>
<evidence type="ECO:0000256" key="5">
    <source>
        <dbReference type="ARBA" id="ARBA00022527"/>
    </source>
</evidence>
<dbReference type="AlphaFoldDB" id="A0A7S3F0D5"/>
<evidence type="ECO:0000256" key="3">
    <source>
        <dbReference type="ARBA" id="ARBA00012428"/>
    </source>
</evidence>
<dbReference type="PROSITE" id="PS00108">
    <property type="entry name" value="PROTEIN_KINASE_ST"/>
    <property type="match status" value="1"/>
</dbReference>
<dbReference type="InterPro" id="IPR000595">
    <property type="entry name" value="cNMP-bd_dom"/>
</dbReference>
<feature type="region of interest" description="Disordered" evidence="21">
    <location>
        <begin position="357"/>
        <end position="398"/>
    </location>
</feature>
<feature type="domain" description="Cyclic nucleotide-binding" evidence="23">
    <location>
        <begin position="661"/>
        <end position="774"/>
    </location>
</feature>
<dbReference type="GO" id="GO:0005952">
    <property type="term" value="C:cAMP-dependent protein kinase complex"/>
    <property type="evidence" value="ECO:0007669"/>
    <property type="project" value="TreeGrafter"/>
</dbReference>
<evidence type="ECO:0000256" key="16">
    <source>
        <dbReference type="ARBA" id="ARBA00024113"/>
    </source>
</evidence>
<dbReference type="PRINTS" id="PR00103">
    <property type="entry name" value="CAMPKINASE"/>
</dbReference>
<evidence type="ECO:0000259" key="23">
    <source>
        <dbReference type="PROSITE" id="PS50042"/>
    </source>
</evidence>
<evidence type="ECO:0000256" key="6">
    <source>
        <dbReference type="ARBA" id="ARBA00022535"/>
    </source>
</evidence>
<feature type="binding site" evidence="19">
    <location>
        <position position="813"/>
    </location>
    <ligand>
        <name>ATP</name>
        <dbReference type="ChEBI" id="CHEBI:30616"/>
    </ligand>
</feature>
<keyword evidence="5" id="KW-0723">Serine/threonine-protein kinase</keyword>
<comment type="catalytic activity">
    <reaction evidence="18">
        <text>L-seryl-[protein] + ATP = O-phospho-L-seryl-[protein] + ADP + H(+)</text>
        <dbReference type="Rhea" id="RHEA:17989"/>
        <dbReference type="Rhea" id="RHEA-COMP:9863"/>
        <dbReference type="Rhea" id="RHEA-COMP:11604"/>
        <dbReference type="ChEBI" id="CHEBI:15378"/>
        <dbReference type="ChEBI" id="CHEBI:29999"/>
        <dbReference type="ChEBI" id="CHEBI:30616"/>
        <dbReference type="ChEBI" id="CHEBI:83421"/>
        <dbReference type="ChEBI" id="CHEBI:456216"/>
        <dbReference type="EC" id="2.7.11.12"/>
    </reaction>
</comment>
<evidence type="ECO:0000256" key="2">
    <source>
        <dbReference type="ARBA" id="ARBA00006352"/>
    </source>
</evidence>
<keyword evidence="8" id="KW-0479">Metal-binding</keyword>
<dbReference type="PROSITE" id="PS00889">
    <property type="entry name" value="CNMP_BINDING_2"/>
    <property type="match status" value="1"/>
</dbReference>
<dbReference type="PROSITE" id="PS00888">
    <property type="entry name" value="CNMP_BINDING_1"/>
    <property type="match status" value="1"/>
</dbReference>
<evidence type="ECO:0000256" key="10">
    <source>
        <dbReference type="ARBA" id="ARBA00022777"/>
    </source>
</evidence>
<dbReference type="Gene3D" id="3.30.200.20">
    <property type="entry name" value="Phosphorylase Kinase, domain 1"/>
    <property type="match status" value="1"/>
</dbReference>
<dbReference type="Pfam" id="PF00069">
    <property type="entry name" value="Pkinase"/>
    <property type="match status" value="1"/>
</dbReference>
<dbReference type="SUPFAM" id="SSF51206">
    <property type="entry name" value="cAMP-binding domain-like"/>
    <property type="match status" value="3"/>
</dbReference>
<evidence type="ECO:0000259" key="25">
    <source>
        <dbReference type="PROSITE" id="PS51746"/>
    </source>
</evidence>
<keyword evidence="12 19" id="KW-0067">ATP-binding</keyword>
<dbReference type="SUPFAM" id="SSF81606">
    <property type="entry name" value="PP2C-like"/>
    <property type="match status" value="1"/>
</dbReference>
<evidence type="ECO:0000256" key="18">
    <source>
        <dbReference type="ARBA" id="ARBA00047462"/>
    </source>
</evidence>
<dbReference type="InterPro" id="IPR008271">
    <property type="entry name" value="Ser/Thr_kinase_AS"/>
</dbReference>
<organism evidence="26">
    <name type="scientific">Haptolina ericina</name>
    <dbReference type="NCBI Taxonomy" id="156174"/>
    <lineage>
        <taxon>Eukaryota</taxon>
        <taxon>Haptista</taxon>
        <taxon>Haptophyta</taxon>
        <taxon>Prymnesiophyceae</taxon>
        <taxon>Prymnesiales</taxon>
        <taxon>Prymnesiaceae</taxon>
        <taxon>Haptolina</taxon>
    </lineage>
</organism>
<dbReference type="FunFam" id="1.10.510.10:FF:000005">
    <property type="entry name" value="cAMP-dependent protein kinase catalytic subunit alpha"/>
    <property type="match status" value="1"/>
</dbReference>
<feature type="domain" description="Protein kinase" evidence="22">
    <location>
        <begin position="785"/>
        <end position="1038"/>
    </location>
</feature>
<keyword evidence="6" id="KW-0140">cGMP</keyword>
<evidence type="ECO:0000256" key="1">
    <source>
        <dbReference type="ARBA" id="ARBA00001946"/>
    </source>
</evidence>
<keyword evidence="13" id="KW-0460">Magnesium</keyword>
<dbReference type="Pfam" id="PF00481">
    <property type="entry name" value="PP2C"/>
    <property type="match status" value="1"/>
</dbReference>
<evidence type="ECO:0000256" key="9">
    <source>
        <dbReference type="ARBA" id="ARBA00022741"/>
    </source>
</evidence>
<dbReference type="InterPro" id="IPR014710">
    <property type="entry name" value="RmlC-like_jellyroll"/>
</dbReference>
<dbReference type="CDD" id="cd00143">
    <property type="entry name" value="PP2Cc"/>
    <property type="match status" value="1"/>
</dbReference>
<dbReference type="PROSITE" id="PS50042">
    <property type="entry name" value="CNMP_BINDING_3"/>
    <property type="match status" value="3"/>
</dbReference>
<dbReference type="InterPro" id="IPR018488">
    <property type="entry name" value="cNMP-bd_CS"/>
</dbReference>
<feature type="compositionally biased region" description="Polar residues" evidence="21">
    <location>
        <begin position="11"/>
        <end position="32"/>
    </location>
</feature>
<feature type="region of interest" description="Disordered" evidence="21">
    <location>
        <begin position="1"/>
        <end position="38"/>
    </location>
</feature>
<evidence type="ECO:0000256" key="12">
    <source>
        <dbReference type="ARBA" id="ARBA00022840"/>
    </source>
</evidence>
<keyword evidence="4" id="KW-0963">Cytoplasm</keyword>
<dbReference type="InterPro" id="IPR001932">
    <property type="entry name" value="PPM-type_phosphatase-like_dom"/>
</dbReference>
<dbReference type="PROSITE" id="PS50011">
    <property type="entry name" value="PROTEIN_KINASE_DOM"/>
    <property type="match status" value="1"/>
</dbReference>
<sequence length="1101" mass="119442">MGPKKEAPRRGSTNTSSADAQYLSTEQSSSSKLPGDRKNLTKHRVVQHGIWSPAGAGTRIIYAANSDAGCSLDGQRKTNQDSFVISVPDPKGKTALFGVFDGHGENGHLVSRNCIAQFPTMYQNALTKRGDPSAAVKSAYIELDQHCNGECDCSQSGTTAVTSYFTLEKEGKVNVQTAWAGDSRAVMGSAQAKGAMTSTDLSDDHKPDRPDEMARIQRAGGIVEPVFDENGDPAGPHRVWYLAQVAPGLAMGRSIGDAVGAMVGVTAEPEIANRTLKPEDALCVIASDGLWEFLSSAQVIQMATQQLRKNPPVTEKSILDCAIYLSDEARKEWLKEDLYVDDITVIVLIIQQMAPTDTSKAKPAAPPASKETGGGKAGKRGAVSGEATTDTKDTEIKKVSKGPESMAVITKAIKDPRHLIFQGMADAARTAVAECMFEQKTTGGESIIKQGETGDVVYVVETGKYDVFLEQAGPEPVLSYSAGDSFGELALMYSSARAATVKCVEAGRLWGLDRVAYKKLVKQSLEEHAGGMGQMIKKVDSLKDLDAQQVNALIHSIQIEQLQPGQALLKNAKTDSLYIVRSGAVELTAQGGEAAALGVGSFFGEGALVGDGAEQRAVTVTATEATDLLRITHEAFVRHVGALQEIKRELFNVKALSKIPDLKALTVAEVRQVAKVMTLQKYSAGAVIAKQGASIANMHIIHSGTVEKSGPSKSTLGEGEIFGDAALFGHASTDVTLTAQTDVLCMVASKENVTRLIGPLGAILEREQEAQARKAEAGAINLRDLTQKKILGIGTFGVVRLVVTANQAVYALKAMRKDHILEMGQTDHLLAECKLLAECDHPFIVRLVRLYEDKHRIYLLQDPMMGGELFSVLRNEKYFPERRCVFYSAMLVLIFEYLHNKNIIYRDLKPENLLFDKDGYLKLVDFGFAKRVEDRTWTVCGTPEYMAPEIILNKGHNKAVDWWTVGIIQFEMLVGFPPFEGNDPLDLYKTIVANQPKYPKKIGPQSQEIISAFLTTSPADRLGSSKAGAEDVKKTAFFKKIVAWQSLATKKIEAPYKPPLKDALDVSNFDEFDDPETGDPPKDVPKGKFDEFAELAASFNK</sequence>
<evidence type="ECO:0000259" key="24">
    <source>
        <dbReference type="PROSITE" id="PS51285"/>
    </source>
</evidence>
<evidence type="ECO:0000256" key="15">
    <source>
        <dbReference type="ARBA" id="ARBA00022992"/>
    </source>
</evidence>
<dbReference type="GO" id="GO:0030553">
    <property type="term" value="F:cGMP binding"/>
    <property type="evidence" value="ECO:0007669"/>
    <property type="project" value="UniProtKB-KW"/>
</dbReference>
<dbReference type="GO" id="GO:0046872">
    <property type="term" value="F:metal ion binding"/>
    <property type="evidence" value="ECO:0007669"/>
    <property type="project" value="UniProtKB-KW"/>
</dbReference>
<dbReference type="InterPro" id="IPR017441">
    <property type="entry name" value="Protein_kinase_ATP_BS"/>
</dbReference>
<dbReference type="Pfam" id="PF00027">
    <property type="entry name" value="cNMP_binding"/>
    <property type="match status" value="3"/>
</dbReference>
<comment type="similarity">
    <text evidence="2">Belongs to the protein kinase superfamily. AGC Ser/Thr protein kinase family. cGMP subfamily.</text>
</comment>
<dbReference type="Gene3D" id="1.10.510.10">
    <property type="entry name" value="Transferase(Phosphotransferase) domain 1"/>
    <property type="match status" value="1"/>
</dbReference>
<keyword evidence="14 20" id="KW-0904">Protein phosphatase</keyword>
<feature type="domain" description="Cyclic nucleotide-binding" evidence="23">
    <location>
        <begin position="420"/>
        <end position="538"/>
    </location>
</feature>
<comment type="cofactor">
    <cofactor evidence="1">
        <name>Mg(2+)</name>
        <dbReference type="ChEBI" id="CHEBI:18420"/>
    </cofactor>
</comment>
<keyword evidence="7" id="KW-0808">Transferase</keyword>
<dbReference type="PROSITE" id="PS51746">
    <property type="entry name" value="PPM_2"/>
    <property type="match status" value="1"/>
</dbReference>
<dbReference type="PROSITE" id="PS01032">
    <property type="entry name" value="PPM_1"/>
    <property type="match status" value="1"/>
</dbReference>
<evidence type="ECO:0000256" key="7">
    <source>
        <dbReference type="ARBA" id="ARBA00022679"/>
    </source>
</evidence>
<keyword evidence="11 20" id="KW-0378">Hydrolase</keyword>
<dbReference type="PANTHER" id="PTHR24353:SF37">
    <property type="entry name" value="CAMP-DEPENDENT PROTEIN KINASE CATALYTIC SUBUNIT PRKX"/>
    <property type="match status" value="1"/>
</dbReference>
<protein>
    <recommendedName>
        <fullName evidence="16">cGMP-dependent protein kinase</fullName>
        <ecNumber evidence="3">2.7.11.12</ecNumber>
    </recommendedName>
</protein>
<dbReference type="InterPro" id="IPR018490">
    <property type="entry name" value="cNMP-bd_dom_sf"/>
</dbReference>
<dbReference type="GO" id="GO:0005524">
    <property type="term" value="F:ATP binding"/>
    <property type="evidence" value="ECO:0007669"/>
    <property type="project" value="UniProtKB-UniRule"/>
</dbReference>
<comment type="similarity">
    <text evidence="20">Belongs to the PP2C family.</text>
</comment>
<dbReference type="InterPro" id="IPR000961">
    <property type="entry name" value="AGC-kinase_C"/>
</dbReference>
<evidence type="ECO:0000256" key="14">
    <source>
        <dbReference type="ARBA" id="ARBA00022912"/>
    </source>
</evidence>
<gene>
    <name evidence="26" type="ORF">HERI1096_LOCUS19780</name>
</gene>
<dbReference type="InterPro" id="IPR036457">
    <property type="entry name" value="PPM-type-like_dom_sf"/>
</dbReference>
<dbReference type="EMBL" id="HBHX01035672">
    <property type="protein sequence ID" value="CAE0119081.1"/>
    <property type="molecule type" value="Transcribed_RNA"/>
</dbReference>
<feature type="compositionally biased region" description="Acidic residues" evidence="21">
    <location>
        <begin position="1068"/>
        <end position="1077"/>
    </location>
</feature>
<proteinExistence type="inferred from homology"/>
<dbReference type="EC" id="2.7.11.12" evidence="3"/>
<feature type="domain" description="PPM-type phosphatase" evidence="25">
    <location>
        <begin position="61"/>
        <end position="350"/>
    </location>
</feature>
<evidence type="ECO:0000256" key="13">
    <source>
        <dbReference type="ARBA" id="ARBA00022842"/>
    </source>
</evidence>
<evidence type="ECO:0000256" key="21">
    <source>
        <dbReference type="SAM" id="MobiDB-lite"/>
    </source>
</evidence>
<dbReference type="CDD" id="cd00038">
    <property type="entry name" value="CAP_ED"/>
    <property type="match status" value="3"/>
</dbReference>
<dbReference type="InterPro" id="IPR000222">
    <property type="entry name" value="PP2C_BS"/>
</dbReference>
<dbReference type="Gene3D" id="2.60.120.10">
    <property type="entry name" value="Jelly Rolls"/>
    <property type="match status" value="3"/>
</dbReference>
<evidence type="ECO:0000256" key="20">
    <source>
        <dbReference type="RuleBase" id="RU003465"/>
    </source>
</evidence>
<dbReference type="GO" id="GO:0004692">
    <property type="term" value="F:cGMP-dependent protein kinase activity"/>
    <property type="evidence" value="ECO:0007669"/>
    <property type="project" value="UniProtKB-EC"/>
</dbReference>
<dbReference type="PANTHER" id="PTHR24353">
    <property type="entry name" value="CYCLIC NUCLEOTIDE-DEPENDENT PROTEIN KINASE"/>
    <property type="match status" value="1"/>
</dbReference>
<dbReference type="SMART" id="SM00220">
    <property type="entry name" value="S_TKc"/>
    <property type="match status" value="1"/>
</dbReference>
<dbReference type="SUPFAM" id="SSF56112">
    <property type="entry name" value="Protein kinase-like (PK-like)"/>
    <property type="match status" value="1"/>
</dbReference>
<feature type="compositionally biased region" description="Low complexity" evidence="21">
    <location>
        <begin position="361"/>
        <end position="370"/>
    </location>
</feature>
<name>A0A7S3F0D5_9EUKA</name>
<dbReference type="GO" id="GO:0004721">
    <property type="term" value="F:phosphoprotein phosphatase activity"/>
    <property type="evidence" value="ECO:0007669"/>
    <property type="project" value="UniProtKB-KW"/>
</dbReference>
<evidence type="ECO:0000256" key="11">
    <source>
        <dbReference type="ARBA" id="ARBA00022801"/>
    </source>
</evidence>
<dbReference type="InterPro" id="IPR000719">
    <property type="entry name" value="Prot_kinase_dom"/>
</dbReference>
<evidence type="ECO:0000259" key="22">
    <source>
        <dbReference type="PROSITE" id="PS50011"/>
    </source>
</evidence>
<dbReference type="Gene3D" id="3.60.40.10">
    <property type="entry name" value="PPM-type phosphatase domain"/>
    <property type="match status" value="1"/>
</dbReference>
<dbReference type="GO" id="GO:0004691">
    <property type="term" value="F:cAMP-dependent protein kinase activity"/>
    <property type="evidence" value="ECO:0007669"/>
    <property type="project" value="TreeGrafter"/>
</dbReference>
<evidence type="ECO:0000256" key="17">
    <source>
        <dbReference type="ARBA" id="ARBA00047298"/>
    </source>
</evidence>
<keyword evidence="15" id="KW-0142">cGMP-binding</keyword>
<feature type="domain" description="Cyclic nucleotide-binding" evidence="23">
    <location>
        <begin position="541"/>
        <end position="652"/>
    </location>
</feature>
<feature type="compositionally biased region" description="Basic and acidic residues" evidence="21">
    <location>
        <begin position="389"/>
        <end position="398"/>
    </location>
</feature>
<dbReference type="SMART" id="SM00133">
    <property type="entry name" value="S_TK_X"/>
    <property type="match status" value="1"/>
</dbReference>
<dbReference type="InterPro" id="IPR011009">
    <property type="entry name" value="Kinase-like_dom_sf"/>
</dbReference>
<keyword evidence="10" id="KW-0418">Kinase</keyword>